<dbReference type="Gene3D" id="2.30.110.10">
    <property type="entry name" value="Electron Transport, Fmn-binding Protein, Chain A"/>
    <property type="match status" value="1"/>
</dbReference>
<dbReference type="RefSeq" id="WP_091159307.1">
    <property type="nucleotide sequence ID" value="NZ_FNOT01000011.1"/>
</dbReference>
<reference evidence="2" key="1">
    <citation type="submission" date="2016-10" db="EMBL/GenBank/DDBJ databases">
        <authorList>
            <person name="Varghese N."/>
            <person name="Submissions S."/>
        </authorList>
    </citation>
    <scope>NUCLEOTIDE SEQUENCE [LARGE SCALE GENOMIC DNA]</scope>
    <source>
        <strain evidence="2">DSM 45422</strain>
    </source>
</reference>
<keyword evidence="2" id="KW-1185">Reference proteome</keyword>
<dbReference type="AlphaFoldDB" id="A0A1H3MGW4"/>
<dbReference type="Proteomes" id="UP000198921">
    <property type="component" value="Unassembled WGS sequence"/>
</dbReference>
<dbReference type="InterPro" id="IPR004378">
    <property type="entry name" value="F420H2_quin_Rdtase"/>
</dbReference>
<dbReference type="Pfam" id="PF04075">
    <property type="entry name" value="F420H2_quin_red"/>
    <property type="match status" value="1"/>
</dbReference>
<dbReference type="InterPro" id="IPR012349">
    <property type="entry name" value="Split_barrel_FMN-bd"/>
</dbReference>
<evidence type="ECO:0000313" key="1">
    <source>
        <dbReference type="EMBL" id="SDY75891.1"/>
    </source>
</evidence>
<protein>
    <submittedName>
        <fullName evidence="1">Deazaflavin-dependent oxidoreductase, nitroreductase family</fullName>
    </submittedName>
</protein>
<proteinExistence type="predicted"/>
<accession>A0A1H3MGW4</accession>
<organism evidence="1 2">
    <name type="scientific">Geodermatophilus africanus</name>
    <dbReference type="NCBI Taxonomy" id="1137993"/>
    <lineage>
        <taxon>Bacteria</taxon>
        <taxon>Bacillati</taxon>
        <taxon>Actinomycetota</taxon>
        <taxon>Actinomycetes</taxon>
        <taxon>Geodermatophilales</taxon>
        <taxon>Geodermatophilaceae</taxon>
        <taxon>Geodermatophilus</taxon>
    </lineage>
</organism>
<evidence type="ECO:0000313" key="2">
    <source>
        <dbReference type="Proteomes" id="UP000198921"/>
    </source>
</evidence>
<name>A0A1H3MGW4_9ACTN</name>
<dbReference type="EMBL" id="FNOT01000011">
    <property type="protein sequence ID" value="SDY75891.1"/>
    <property type="molecule type" value="Genomic_DNA"/>
</dbReference>
<gene>
    <name evidence="1" type="ORF">SAMN05660209_03625</name>
</gene>
<sequence length="158" mass="18361">MISTPKTPRTRAAITAVDRVRRRWRRRAGRRTKLPQGNAIVLAVLRSRAHRLLSAAAIELRYIGRRSRREYALPVQYAQAGEQLVVRPQHWERATWWRNFRIPQPVTVRLAGRLRDGTARVVESSDPQWESARQAYTTRWPRSTPRVTGPLVLIDLQP</sequence>
<dbReference type="GO" id="GO:0016491">
    <property type="term" value="F:oxidoreductase activity"/>
    <property type="evidence" value="ECO:0007669"/>
    <property type="project" value="InterPro"/>
</dbReference>